<dbReference type="InterPro" id="IPR001482">
    <property type="entry name" value="T2SS/T4SS_dom"/>
</dbReference>
<evidence type="ECO:0000256" key="1">
    <source>
        <dbReference type="ARBA" id="ARBA00006611"/>
    </source>
</evidence>
<reference evidence="6" key="1">
    <citation type="submission" date="2018-09" db="EMBL/GenBank/DDBJ databases">
        <authorList>
            <person name="Zhu H."/>
        </authorList>
    </citation>
    <scope>NUCLEOTIDE SEQUENCE [LARGE SCALE GENOMIC DNA]</scope>
    <source>
        <strain evidence="6">K2W31S-8</strain>
    </source>
</reference>
<dbReference type="InterPro" id="IPR007831">
    <property type="entry name" value="T2SS_GspE_N"/>
</dbReference>
<protein>
    <submittedName>
        <fullName evidence="5">Type II/IV secretion system protein</fullName>
    </submittedName>
</protein>
<dbReference type="SUPFAM" id="SSF160246">
    <property type="entry name" value="EspE N-terminal domain-like"/>
    <property type="match status" value="1"/>
</dbReference>
<dbReference type="InterPro" id="IPR003593">
    <property type="entry name" value="AAA+_ATPase"/>
</dbReference>
<dbReference type="SMART" id="SM00382">
    <property type="entry name" value="AAA"/>
    <property type="match status" value="1"/>
</dbReference>
<dbReference type="InterPro" id="IPR027417">
    <property type="entry name" value="P-loop_NTPase"/>
</dbReference>
<feature type="domain" description="Bacterial type II secretion system protein E" evidence="4">
    <location>
        <begin position="408"/>
        <end position="422"/>
    </location>
</feature>
<dbReference type="RefSeq" id="WP_119895390.1">
    <property type="nucleotide sequence ID" value="NZ_CP032419.1"/>
</dbReference>
<dbReference type="KEGG" id="pcav:D3880_21220"/>
<evidence type="ECO:0000313" key="6">
    <source>
        <dbReference type="Proteomes" id="UP000265560"/>
    </source>
</evidence>
<dbReference type="FunFam" id="3.30.450.90:FF:000003">
    <property type="entry name" value="Type II secretion system protein E"/>
    <property type="match status" value="1"/>
</dbReference>
<comment type="similarity">
    <text evidence="1">Belongs to the GSP E family.</text>
</comment>
<keyword evidence="2" id="KW-0547">Nucleotide-binding</keyword>
<evidence type="ECO:0000256" key="3">
    <source>
        <dbReference type="ARBA" id="ARBA00022840"/>
    </source>
</evidence>
<gene>
    <name evidence="5" type="ORF">D3880_21220</name>
</gene>
<evidence type="ECO:0000256" key="2">
    <source>
        <dbReference type="ARBA" id="ARBA00022741"/>
    </source>
</evidence>
<evidence type="ECO:0000313" key="5">
    <source>
        <dbReference type="EMBL" id="AYC34738.1"/>
    </source>
</evidence>
<dbReference type="AlphaFoldDB" id="A0A385ZA75"/>
<dbReference type="Gene3D" id="3.30.300.160">
    <property type="entry name" value="Type II secretion system, protein E, N-terminal domain"/>
    <property type="match status" value="1"/>
</dbReference>
<dbReference type="FunFam" id="3.40.50.300:FF:000398">
    <property type="entry name" value="Type IV pilus assembly ATPase PilB"/>
    <property type="match status" value="1"/>
</dbReference>
<dbReference type="SUPFAM" id="SSF52540">
    <property type="entry name" value="P-loop containing nucleoside triphosphate hydrolases"/>
    <property type="match status" value="1"/>
</dbReference>
<keyword evidence="6" id="KW-1185">Reference proteome</keyword>
<evidence type="ECO:0000259" key="4">
    <source>
        <dbReference type="PROSITE" id="PS00662"/>
    </source>
</evidence>
<name>A0A385ZA75_9PSED</name>
<dbReference type="PROSITE" id="PS00662">
    <property type="entry name" value="T2SP_E"/>
    <property type="match status" value="1"/>
</dbReference>
<organism evidence="5 6">
    <name type="scientific">Pseudomonas cavernae</name>
    <dbReference type="NCBI Taxonomy" id="2320867"/>
    <lineage>
        <taxon>Bacteria</taxon>
        <taxon>Pseudomonadati</taxon>
        <taxon>Pseudomonadota</taxon>
        <taxon>Gammaproteobacteria</taxon>
        <taxon>Pseudomonadales</taxon>
        <taxon>Pseudomonadaceae</taxon>
        <taxon>Pseudomonas</taxon>
    </lineage>
</organism>
<dbReference type="Pfam" id="PF05157">
    <property type="entry name" value="MshEN"/>
    <property type="match status" value="1"/>
</dbReference>
<dbReference type="InterPro" id="IPR037257">
    <property type="entry name" value="T2SS_E_N_sf"/>
</dbReference>
<dbReference type="EMBL" id="CP032419">
    <property type="protein sequence ID" value="AYC34738.1"/>
    <property type="molecule type" value="Genomic_DNA"/>
</dbReference>
<dbReference type="OrthoDB" id="9804785at2"/>
<dbReference type="Gene3D" id="3.30.450.90">
    <property type="match status" value="1"/>
</dbReference>
<dbReference type="PANTHER" id="PTHR30258">
    <property type="entry name" value="TYPE II SECRETION SYSTEM PROTEIN GSPE-RELATED"/>
    <property type="match status" value="1"/>
</dbReference>
<keyword evidence="3" id="KW-0067">ATP-binding</keyword>
<dbReference type="Gene3D" id="3.40.50.300">
    <property type="entry name" value="P-loop containing nucleotide triphosphate hydrolases"/>
    <property type="match status" value="1"/>
</dbReference>
<proteinExistence type="inferred from homology"/>
<dbReference type="GO" id="GO:0016887">
    <property type="term" value="F:ATP hydrolysis activity"/>
    <property type="evidence" value="ECO:0007669"/>
    <property type="project" value="TreeGrafter"/>
</dbReference>
<dbReference type="PANTHER" id="PTHR30258:SF13">
    <property type="entry name" value="SECRETION PATHWAY ATPASE-RELATED"/>
    <property type="match status" value="1"/>
</dbReference>
<dbReference type="Proteomes" id="UP000265560">
    <property type="component" value="Chromosome"/>
</dbReference>
<dbReference type="Pfam" id="PF00437">
    <property type="entry name" value="T2SSE"/>
    <property type="match status" value="1"/>
</dbReference>
<accession>A0A385ZA75</accession>
<dbReference type="CDD" id="cd01129">
    <property type="entry name" value="PulE-GspE-like"/>
    <property type="match status" value="1"/>
</dbReference>
<dbReference type="GO" id="GO:0005524">
    <property type="term" value="F:ATP binding"/>
    <property type="evidence" value="ECO:0007669"/>
    <property type="project" value="UniProtKB-KW"/>
</dbReference>
<sequence>MSAIASPAADRILDLAELLRELVVQGRLDQDTAEQCLAIRRSAASNQQHPLEFLASQQLDDRQRPGKKFDLESLTVWLAQWSGQPYLRIDPLKINVAAITPLMSYAFAQRHKILAVAVDSEAVTIASAQPFVHGWESNLTHVLKRPIKRVVANPGDIQRYTLEFYRLAKSVSGATHADQKISGVGNFEQLLSLGAQDQEPDANDAHIVNIVDWLFQYAYQQRASDIHIEPRREMGTVRFRIDGVLHNVYQFPPQVTMAIVSRLKSLGRMNVAEKRKPQDGRIKTKTPDGGEVELRLSTLPTAFGEKMVMRIFDPEVLLKNFDQLGFSADDLKRWQSMTGQPNGIILVTGPTGSGKTTTLYTTLKQLATSEVNVCTIEDPIEMIEPAFNQMQVQANIELTFASGVRALMRQDPDIIMVGEIRDLETAEMAIQAALTGHLVLSTLHTNDAPSAISRLLELGVPYYLLKATLLGVMAQRLVRTLCPHCKAPVTLDEADWQSLTKPWSAPPPTQAMRAVGCLECRDTGYRGRAGVYEIMLLNDNIKPLITADTDLIALRRAAFKDGMRSLRLSGAQKVAAGQSTIEEVLRVTPQSEQK</sequence>
<dbReference type="GO" id="GO:0005886">
    <property type="term" value="C:plasma membrane"/>
    <property type="evidence" value="ECO:0007669"/>
    <property type="project" value="TreeGrafter"/>
</dbReference>